<dbReference type="AlphaFoldDB" id="A0A1I7W3A0"/>
<organism evidence="1 2">
    <name type="scientific">Loa loa</name>
    <name type="common">Eye worm</name>
    <name type="synonym">Filaria loa</name>
    <dbReference type="NCBI Taxonomy" id="7209"/>
    <lineage>
        <taxon>Eukaryota</taxon>
        <taxon>Metazoa</taxon>
        <taxon>Ecdysozoa</taxon>
        <taxon>Nematoda</taxon>
        <taxon>Chromadorea</taxon>
        <taxon>Rhabditida</taxon>
        <taxon>Spirurina</taxon>
        <taxon>Spiruromorpha</taxon>
        <taxon>Filarioidea</taxon>
        <taxon>Onchocercidae</taxon>
        <taxon>Loa</taxon>
    </lineage>
</organism>
<accession>A0A1I7W3A0</accession>
<dbReference type="WBParaSite" id="EN70_9207">
    <property type="protein sequence ID" value="EN70_9207"/>
    <property type="gene ID" value="EN70_9207"/>
</dbReference>
<evidence type="ECO:0000313" key="1">
    <source>
        <dbReference type="Proteomes" id="UP000095285"/>
    </source>
</evidence>
<protein>
    <submittedName>
        <fullName evidence="2">COesterase domain-containing protein</fullName>
    </submittedName>
</protein>
<name>A0A1I7W3A0_LOALO</name>
<reference evidence="2" key="2">
    <citation type="submission" date="2016-11" db="UniProtKB">
        <authorList>
            <consortium name="WormBaseParasite"/>
        </authorList>
    </citation>
    <scope>IDENTIFICATION</scope>
</reference>
<proteinExistence type="predicted"/>
<reference evidence="1" key="1">
    <citation type="submission" date="2012-04" db="EMBL/GenBank/DDBJ databases">
        <title>The Genome Sequence of Loa loa.</title>
        <authorList>
            <consortium name="The Broad Institute Genome Sequencing Platform"/>
            <consortium name="Broad Institute Genome Sequencing Center for Infectious Disease"/>
            <person name="Nutman T.B."/>
            <person name="Fink D.L."/>
            <person name="Russ C."/>
            <person name="Young S."/>
            <person name="Zeng Q."/>
            <person name="Gargeya S."/>
            <person name="Alvarado L."/>
            <person name="Berlin A."/>
            <person name="Chapman S.B."/>
            <person name="Chen Z."/>
            <person name="Freedman E."/>
            <person name="Gellesch M."/>
            <person name="Goldberg J."/>
            <person name="Griggs A."/>
            <person name="Gujja S."/>
            <person name="Heilman E.R."/>
            <person name="Heiman D."/>
            <person name="Howarth C."/>
            <person name="Mehta T."/>
            <person name="Neiman D."/>
            <person name="Pearson M."/>
            <person name="Roberts A."/>
            <person name="Saif S."/>
            <person name="Shea T."/>
            <person name="Shenoy N."/>
            <person name="Sisk P."/>
            <person name="Stolte C."/>
            <person name="Sykes S."/>
            <person name="White J."/>
            <person name="Yandava C."/>
            <person name="Haas B."/>
            <person name="Henn M.R."/>
            <person name="Nusbaum C."/>
            <person name="Birren B."/>
        </authorList>
    </citation>
    <scope>NUCLEOTIDE SEQUENCE [LARGE SCALE GENOMIC DNA]</scope>
</reference>
<keyword evidence="1" id="KW-1185">Reference proteome</keyword>
<dbReference type="Proteomes" id="UP000095285">
    <property type="component" value="Unassembled WGS sequence"/>
</dbReference>
<sequence length="49" mass="5486">MWSNPEKAVEETIFIYPYGQPLLPYGSSIGIVKHGEAVVKKRLRIIGIS</sequence>
<evidence type="ECO:0000313" key="2">
    <source>
        <dbReference type="WBParaSite" id="EN70_9207"/>
    </source>
</evidence>